<feature type="non-terminal residue" evidence="1">
    <location>
        <position position="168"/>
    </location>
</feature>
<reference evidence="1" key="1">
    <citation type="journal article" date="2014" name="Front. Microbiol.">
        <title>High frequency of phylogenetically diverse reductive dehalogenase-homologous genes in deep subseafloor sedimentary metagenomes.</title>
        <authorList>
            <person name="Kawai M."/>
            <person name="Futagami T."/>
            <person name="Toyoda A."/>
            <person name="Takaki Y."/>
            <person name="Nishi S."/>
            <person name="Hori S."/>
            <person name="Arai W."/>
            <person name="Tsubouchi T."/>
            <person name="Morono Y."/>
            <person name="Uchiyama I."/>
            <person name="Ito T."/>
            <person name="Fujiyama A."/>
            <person name="Inagaki F."/>
            <person name="Takami H."/>
        </authorList>
    </citation>
    <scope>NUCLEOTIDE SEQUENCE</scope>
    <source>
        <strain evidence="1">Expedition CK06-06</strain>
    </source>
</reference>
<proteinExistence type="predicted"/>
<organism evidence="1">
    <name type="scientific">marine sediment metagenome</name>
    <dbReference type="NCBI Taxonomy" id="412755"/>
    <lineage>
        <taxon>unclassified sequences</taxon>
        <taxon>metagenomes</taxon>
        <taxon>ecological metagenomes</taxon>
    </lineage>
</organism>
<protein>
    <submittedName>
        <fullName evidence="1">Uncharacterized protein</fullName>
    </submittedName>
</protein>
<comment type="caution">
    <text evidence="1">The sequence shown here is derived from an EMBL/GenBank/DDBJ whole genome shotgun (WGS) entry which is preliminary data.</text>
</comment>
<gene>
    <name evidence="1" type="ORF">S03H2_05247</name>
</gene>
<sequence>MTEEIGRPEVDKKLLEKLLALKKTNPEAYRKQLRELTVKLEEKVKAGVELTKAERIVYETGKGIEKKPPIPKEEIPTKELIDAIEKLGRELKKSDRDILEAIKRMTVAAVAPPIEKKPIVTELGVFNIKYGLYYFVEPCAVHIEEEVEKELEKPEWKEYLEPFKGKER</sequence>
<dbReference type="EMBL" id="BARU01002170">
    <property type="protein sequence ID" value="GAH24838.1"/>
    <property type="molecule type" value="Genomic_DNA"/>
</dbReference>
<name>X1FVN1_9ZZZZ</name>
<dbReference type="AlphaFoldDB" id="X1FVN1"/>
<evidence type="ECO:0000313" key="1">
    <source>
        <dbReference type="EMBL" id="GAH24838.1"/>
    </source>
</evidence>
<accession>X1FVN1</accession>